<dbReference type="InterPro" id="IPR036396">
    <property type="entry name" value="Cyt_P450_sf"/>
</dbReference>
<evidence type="ECO:0000256" key="3">
    <source>
        <dbReference type="SAM" id="MobiDB-lite"/>
    </source>
</evidence>
<accession>A0ABN3Y041</accession>
<evidence type="ECO:0000313" key="4">
    <source>
        <dbReference type="EMBL" id="GAA3003285.1"/>
    </source>
</evidence>
<keyword evidence="5" id="KW-1185">Reference proteome</keyword>
<dbReference type="Proteomes" id="UP001499930">
    <property type="component" value="Unassembled WGS sequence"/>
</dbReference>
<feature type="compositionally biased region" description="Polar residues" evidence="3">
    <location>
        <begin position="20"/>
        <end position="34"/>
    </location>
</feature>
<evidence type="ECO:0000256" key="2">
    <source>
        <dbReference type="RuleBase" id="RU000461"/>
    </source>
</evidence>
<dbReference type="InterPro" id="IPR002397">
    <property type="entry name" value="Cyt_P450_B"/>
</dbReference>
<dbReference type="SUPFAM" id="SSF48264">
    <property type="entry name" value="Cytochrome P450"/>
    <property type="match status" value="1"/>
</dbReference>
<keyword evidence="2" id="KW-0560">Oxidoreductase</keyword>
<feature type="region of interest" description="Disordered" evidence="3">
    <location>
        <begin position="1"/>
        <end position="50"/>
    </location>
</feature>
<dbReference type="CDD" id="cd11030">
    <property type="entry name" value="CYP105-like"/>
    <property type="match status" value="1"/>
</dbReference>
<dbReference type="RefSeq" id="WP_344893132.1">
    <property type="nucleotide sequence ID" value="NZ_BAAAWD010000006.1"/>
</dbReference>
<comment type="similarity">
    <text evidence="1 2">Belongs to the cytochrome P450 family.</text>
</comment>
<dbReference type="EMBL" id="BAAAWD010000006">
    <property type="protein sequence ID" value="GAA3003285.1"/>
    <property type="molecule type" value="Genomic_DNA"/>
</dbReference>
<dbReference type="PRINTS" id="PR00385">
    <property type="entry name" value="P450"/>
</dbReference>
<name>A0ABN3Y041_9ACTN</name>
<proteinExistence type="inferred from homology"/>
<dbReference type="PRINTS" id="PR00359">
    <property type="entry name" value="BP450"/>
</dbReference>
<protein>
    <submittedName>
        <fullName evidence="4">Cytochrome P450</fullName>
    </submittedName>
</protein>
<dbReference type="PANTHER" id="PTHR46696">
    <property type="entry name" value="P450, PUTATIVE (EUROFUNG)-RELATED"/>
    <property type="match status" value="1"/>
</dbReference>
<dbReference type="InterPro" id="IPR001128">
    <property type="entry name" value="Cyt_P450"/>
</dbReference>
<dbReference type="Gene3D" id="1.10.630.10">
    <property type="entry name" value="Cytochrome P450"/>
    <property type="match status" value="1"/>
</dbReference>
<keyword evidence="2" id="KW-0349">Heme</keyword>
<gene>
    <name evidence="4" type="ORF">GCM10017559_25830</name>
</gene>
<evidence type="ECO:0000256" key="1">
    <source>
        <dbReference type="ARBA" id="ARBA00010617"/>
    </source>
</evidence>
<dbReference type="PANTHER" id="PTHR46696:SF1">
    <property type="entry name" value="CYTOCHROME P450 YJIB-RELATED"/>
    <property type="match status" value="1"/>
</dbReference>
<keyword evidence="2" id="KW-0479">Metal-binding</keyword>
<keyword evidence="2" id="KW-0408">Iron</keyword>
<dbReference type="InterPro" id="IPR017972">
    <property type="entry name" value="Cyt_P450_CS"/>
</dbReference>
<comment type="caution">
    <text evidence="4">The sequence shown here is derived from an EMBL/GenBank/DDBJ whole genome shotgun (WGS) entry which is preliminary data.</text>
</comment>
<sequence>MTESTAEPSVPPVPRVEPSTGSPAESTAGSSTEAITFPVGRPGPFDPPERLASLREERPVARLAYPDGRIGWLVTGHSAVRAILADPRFSSRRELLNVPVPFPLMQEMRGPAEPGMFIRMDPPGHTRYRKPLTAQFTVRRMKGLEPRIREITRERLDAMEKAGPPLDLVSEFALPIPSLVICELLGVPYADRDEFQHATSALLNLESSPEEIHAALAGIASFFARLIALKRADPTDDLLGGLIEDGELTDEELRNVGFLLLAAGHETTANMLGLGTFALLEHPDQLATLRADPSLIDNAVEELLRFLSVIHIGPTRAALEGVEVEGELIRAGEVVTLSVPGANRDPSRFPDPDRLDVTRSASGHLTFGHGLHQCLGQQLARVEMRIAFPMLFDRFPGLRLAVPADQVAVRDTMTIYGVRALPVAW</sequence>
<dbReference type="PROSITE" id="PS00086">
    <property type="entry name" value="CYTOCHROME_P450"/>
    <property type="match status" value="1"/>
</dbReference>
<organism evidence="4 5">
    <name type="scientific">Streptosporangium longisporum</name>
    <dbReference type="NCBI Taxonomy" id="46187"/>
    <lineage>
        <taxon>Bacteria</taxon>
        <taxon>Bacillati</taxon>
        <taxon>Actinomycetota</taxon>
        <taxon>Actinomycetes</taxon>
        <taxon>Streptosporangiales</taxon>
        <taxon>Streptosporangiaceae</taxon>
        <taxon>Streptosporangium</taxon>
    </lineage>
</organism>
<reference evidence="4 5" key="1">
    <citation type="journal article" date="2019" name="Int. J. Syst. Evol. Microbiol.">
        <title>The Global Catalogue of Microorganisms (GCM) 10K type strain sequencing project: providing services to taxonomists for standard genome sequencing and annotation.</title>
        <authorList>
            <consortium name="The Broad Institute Genomics Platform"/>
            <consortium name="The Broad Institute Genome Sequencing Center for Infectious Disease"/>
            <person name="Wu L."/>
            <person name="Ma J."/>
        </authorList>
    </citation>
    <scope>NUCLEOTIDE SEQUENCE [LARGE SCALE GENOMIC DNA]</scope>
    <source>
        <strain evidence="4 5">JCM 3106</strain>
    </source>
</reference>
<dbReference type="Pfam" id="PF00067">
    <property type="entry name" value="p450"/>
    <property type="match status" value="1"/>
</dbReference>
<evidence type="ECO:0000313" key="5">
    <source>
        <dbReference type="Proteomes" id="UP001499930"/>
    </source>
</evidence>
<keyword evidence="2" id="KW-0503">Monooxygenase</keyword>